<evidence type="ECO:0000313" key="1">
    <source>
        <dbReference type="EMBL" id="KAK4251749.1"/>
    </source>
</evidence>
<dbReference type="EMBL" id="MU857604">
    <property type="protein sequence ID" value="KAK4251749.1"/>
    <property type="molecule type" value="Genomic_DNA"/>
</dbReference>
<keyword evidence="2" id="KW-1185">Reference proteome</keyword>
<reference evidence="1" key="2">
    <citation type="submission" date="2023-05" db="EMBL/GenBank/DDBJ databases">
        <authorList>
            <consortium name="Lawrence Berkeley National Laboratory"/>
            <person name="Steindorff A."/>
            <person name="Hensen N."/>
            <person name="Bonometti L."/>
            <person name="Westerberg I."/>
            <person name="Brannstrom I.O."/>
            <person name="Guillou S."/>
            <person name="Cros-Aarteil S."/>
            <person name="Calhoun S."/>
            <person name="Haridas S."/>
            <person name="Kuo A."/>
            <person name="Mondo S."/>
            <person name="Pangilinan J."/>
            <person name="Riley R."/>
            <person name="Labutti K."/>
            <person name="Andreopoulos B."/>
            <person name="Lipzen A."/>
            <person name="Chen C."/>
            <person name="Yanf M."/>
            <person name="Daum C."/>
            <person name="Ng V."/>
            <person name="Clum A."/>
            <person name="Ohm R."/>
            <person name="Martin F."/>
            <person name="Silar P."/>
            <person name="Natvig D."/>
            <person name="Lalanne C."/>
            <person name="Gautier V."/>
            <person name="Ament-Velasquez S.L."/>
            <person name="Kruys A."/>
            <person name="Hutchinson M.I."/>
            <person name="Powell A.J."/>
            <person name="Barry K."/>
            <person name="Miller A.N."/>
            <person name="Grigoriev I.V."/>
            <person name="Debuchy R."/>
            <person name="Gladieux P."/>
            <person name="Thoren M.H."/>
            <person name="Johannesson H."/>
        </authorList>
    </citation>
    <scope>NUCLEOTIDE SEQUENCE</scope>
    <source>
        <strain evidence="1">CBS 359.72</strain>
    </source>
</reference>
<proteinExistence type="predicted"/>
<name>A0AAN7HUY7_9PEZI</name>
<dbReference type="Proteomes" id="UP001303647">
    <property type="component" value="Unassembled WGS sequence"/>
</dbReference>
<evidence type="ECO:0000313" key="2">
    <source>
        <dbReference type="Proteomes" id="UP001303647"/>
    </source>
</evidence>
<organism evidence="1 2">
    <name type="scientific">Corynascus novoguineensis</name>
    <dbReference type="NCBI Taxonomy" id="1126955"/>
    <lineage>
        <taxon>Eukaryota</taxon>
        <taxon>Fungi</taxon>
        <taxon>Dikarya</taxon>
        <taxon>Ascomycota</taxon>
        <taxon>Pezizomycotina</taxon>
        <taxon>Sordariomycetes</taxon>
        <taxon>Sordariomycetidae</taxon>
        <taxon>Sordariales</taxon>
        <taxon>Chaetomiaceae</taxon>
        <taxon>Corynascus</taxon>
    </lineage>
</organism>
<reference evidence="1" key="1">
    <citation type="journal article" date="2023" name="Mol. Phylogenet. Evol.">
        <title>Genome-scale phylogeny and comparative genomics of the fungal order Sordariales.</title>
        <authorList>
            <person name="Hensen N."/>
            <person name="Bonometti L."/>
            <person name="Westerberg I."/>
            <person name="Brannstrom I.O."/>
            <person name="Guillou S."/>
            <person name="Cros-Aarteil S."/>
            <person name="Calhoun S."/>
            <person name="Haridas S."/>
            <person name="Kuo A."/>
            <person name="Mondo S."/>
            <person name="Pangilinan J."/>
            <person name="Riley R."/>
            <person name="LaButti K."/>
            <person name="Andreopoulos B."/>
            <person name="Lipzen A."/>
            <person name="Chen C."/>
            <person name="Yan M."/>
            <person name="Daum C."/>
            <person name="Ng V."/>
            <person name="Clum A."/>
            <person name="Steindorff A."/>
            <person name="Ohm R.A."/>
            <person name="Martin F."/>
            <person name="Silar P."/>
            <person name="Natvig D.O."/>
            <person name="Lalanne C."/>
            <person name="Gautier V."/>
            <person name="Ament-Velasquez S.L."/>
            <person name="Kruys A."/>
            <person name="Hutchinson M.I."/>
            <person name="Powell A.J."/>
            <person name="Barry K."/>
            <person name="Miller A.N."/>
            <person name="Grigoriev I.V."/>
            <person name="Debuchy R."/>
            <person name="Gladieux P."/>
            <person name="Hiltunen Thoren M."/>
            <person name="Johannesson H."/>
        </authorList>
    </citation>
    <scope>NUCLEOTIDE SEQUENCE</scope>
    <source>
        <strain evidence="1">CBS 359.72</strain>
    </source>
</reference>
<protein>
    <submittedName>
        <fullName evidence="1">Uncharacterized protein</fullName>
    </submittedName>
</protein>
<sequence length="88" mass="9891">MLSRAATKTTATTTGARPLLQSLARRQLLQQQQHQRRLQPFSIVHNLRAVARSFEPHPFQRLPAAGRPAPADWAKLVRRSLGQAVVYV</sequence>
<comment type="caution">
    <text evidence="1">The sequence shown here is derived from an EMBL/GenBank/DDBJ whole genome shotgun (WGS) entry which is preliminary data.</text>
</comment>
<gene>
    <name evidence="1" type="ORF">C7999DRAFT_27827</name>
</gene>
<accession>A0AAN7HUY7</accession>
<dbReference type="AlphaFoldDB" id="A0AAN7HUY7"/>